<keyword evidence="7" id="KW-0418">Kinase</keyword>
<evidence type="ECO:0000256" key="11">
    <source>
        <dbReference type="SAM" id="Coils"/>
    </source>
</evidence>
<dbReference type="GO" id="GO:0036430">
    <property type="term" value="F:CMP kinase activity"/>
    <property type="evidence" value="ECO:0007669"/>
    <property type="project" value="RHEA"/>
</dbReference>
<evidence type="ECO:0000256" key="6">
    <source>
        <dbReference type="ARBA" id="ARBA00022741"/>
    </source>
</evidence>
<evidence type="ECO:0000313" key="13">
    <source>
        <dbReference type="Proteomes" id="UP000233517"/>
    </source>
</evidence>
<comment type="caution">
    <text evidence="12">The sequence shown here is derived from an EMBL/GenBank/DDBJ whole genome shotgun (WGS) entry which is preliminary data.</text>
</comment>
<organism evidence="12 13">
    <name type="scientific">Candidatus Falkowbacteria bacterium HGW-Falkowbacteria-1</name>
    <dbReference type="NCBI Taxonomy" id="2013768"/>
    <lineage>
        <taxon>Bacteria</taxon>
        <taxon>Candidatus Falkowiibacteriota</taxon>
    </lineage>
</organism>
<dbReference type="Pfam" id="PF13189">
    <property type="entry name" value="Cytidylate_kin2"/>
    <property type="match status" value="1"/>
</dbReference>
<keyword evidence="4" id="KW-0963">Cytoplasm</keyword>
<evidence type="ECO:0000256" key="7">
    <source>
        <dbReference type="ARBA" id="ARBA00022777"/>
    </source>
</evidence>
<comment type="similarity">
    <text evidence="2">Belongs to the cytidylate kinase family. Type 2 subfamily.</text>
</comment>
<evidence type="ECO:0000256" key="9">
    <source>
        <dbReference type="ARBA" id="ARBA00047615"/>
    </source>
</evidence>
<dbReference type="InterPro" id="IPR011892">
    <property type="entry name" value="Cyt_kin_arch"/>
</dbReference>
<feature type="coiled-coil region" evidence="11">
    <location>
        <begin position="104"/>
        <end position="143"/>
    </location>
</feature>
<dbReference type="GO" id="GO:0036431">
    <property type="term" value="F:dCMP kinase activity"/>
    <property type="evidence" value="ECO:0007669"/>
    <property type="project" value="InterPro"/>
</dbReference>
<evidence type="ECO:0000256" key="3">
    <source>
        <dbReference type="ARBA" id="ARBA00012906"/>
    </source>
</evidence>
<keyword evidence="8" id="KW-0067">ATP-binding</keyword>
<comment type="subcellular location">
    <subcellularLocation>
        <location evidence="1">Cytoplasm</location>
    </subcellularLocation>
</comment>
<comment type="catalytic activity">
    <reaction evidence="10">
        <text>CMP + ATP = CDP + ADP</text>
        <dbReference type="Rhea" id="RHEA:11600"/>
        <dbReference type="ChEBI" id="CHEBI:30616"/>
        <dbReference type="ChEBI" id="CHEBI:58069"/>
        <dbReference type="ChEBI" id="CHEBI:60377"/>
        <dbReference type="ChEBI" id="CHEBI:456216"/>
        <dbReference type="EC" id="2.7.4.25"/>
    </reaction>
</comment>
<keyword evidence="11" id="KW-0175">Coiled coil</keyword>
<evidence type="ECO:0000256" key="8">
    <source>
        <dbReference type="ARBA" id="ARBA00022840"/>
    </source>
</evidence>
<evidence type="ECO:0000256" key="10">
    <source>
        <dbReference type="ARBA" id="ARBA00048478"/>
    </source>
</evidence>
<reference evidence="12 13" key="1">
    <citation type="journal article" date="2017" name="ISME J.">
        <title>Potential for microbial H2 and metal transformations associated with novel bacteria and archaea in deep terrestrial subsurface sediments.</title>
        <authorList>
            <person name="Hernsdorf A.W."/>
            <person name="Amano Y."/>
            <person name="Miyakawa K."/>
            <person name="Ise K."/>
            <person name="Suzuki Y."/>
            <person name="Anantharaman K."/>
            <person name="Probst A."/>
            <person name="Burstein D."/>
            <person name="Thomas B.C."/>
            <person name="Banfield J.F."/>
        </authorList>
    </citation>
    <scope>NUCLEOTIDE SEQUENCE [LARGE SCALE GENOMIC DNA]</scope>
    <source>
        <strain evidence="12">HGW-Falkowbacteria-1</strain>
    </source>
</reference>
<gene>
    <name evidence="12" type="ORF">CVU82_04225</name>
</gene>
<proteinExistence type="inferred from homology"/>
<accession>A0A2N2E971</accession>
<dbReference type="EMBL" id="PHAI01000003">
    <property type="protein sequence ID" value="PKM91226.1"/>
    <property type="molecule type" value="Genomic_DNA"/>
</dbReference>
<sequence length="194" mass="22631">MIISISGSHGSGKSTIAKMIAEKLNWPRYYMGGLRREAAQKRGMTLAEYNKLGESDPSTDLEVDNYQKELGKTKDNFIIEGRTSWYFIPNSLKIYIEASFKTGAERIFKQLQKENNRNEDHNLNSIEAVLKSLEERYKSDQLRYKKYFNIDVYNLKNYDFVIATDNLNIEEVFEKVFTFIANNKNKNKPLTKNK</sequence>
<comment type="catalytic activity">
    <reaction evidence="9">
        <text>dCMP + ATP = dCDP + ADP</text>
        <dbReference type="Rhea" id="RHEA:25094"/>
        <dbReference type="ChEBI" id="CHEBI:30616"/>
        <dbReference type="ChEBI" id="CHEBI:57566"/>
        <dbReference type="ChEBI" id="CHEBI:58593"/>
        <dbReference type="ChEBI" id="CHEBI:456216"/>
        <dbReference type="EC" id="2.7.4.25"/>
    </reaction>
</comment>
<protein>
    <recommendedName>
        <fullName evidence="3">(d)CMP kinase</fullName>
        <ecNumber evidence="3">2.7.4.25</ecNumber>
    </recommendedName>
</protein>
<dbReference type="SUPFAM" id="SSF52540">
    <property type="entry name" value="P-loop containing nucleoside triphosphate hydrolases"/>
    <property type="match status" value="1"/>
</dbReference>
<dbReference type="Gene3D" id="3.40.50.300">
    <property type="entry name" value="P-loop containing nucleotide triphosphate hydrolases"/>
    <property type="match status" value="1"/>
</dbReference>
<name>A0A2N2E971_9BACT</name>
<dbReference type="GO" id="GO:0005737">
    <property type="term" value="C:cytoplasm"/>
    <property type="evidence" value="ECO:0007669"/>
    <property type="project" value="UniProtKB-SubCell"/>
</dbReference>
<dbReference type="InterPro" id="IPR011994">
    <property type="entry name" value="Cytidylate_kinase_dom"/>
</dbReference>
<evidence type="ECO:0000256" key="1">
    <source>
        <dbReference type="ARBA" id="ARBA00004496"/>
    </source>
</evidence>
<keyword evidence="5" id="KW-0808">Transferase</keyword>
<evidence type="ECO:0000256" key="4">
    <source>
        <dbReference type="ARBA" id="ARBA00022490"/>
    </source>
</evidence>
<dbReference type="AlphaFoldDB" id="A0A2N2E971"/>
<dbReference type="InterPro" id="IPR027417">
    <property type="entry name" value="P-loop_NTPase"/>
</dbReference>
<keyword evidence="6" id="KW-0547">Nucleotide-binding</keyword>
<dbReference type="CDD" id="cd02020">
    <property type="entry name" value="CMPK"/>
    <property type="match status" value="1"/>
</dbReference>
<dbReference type="NCBIfam" id="TIGR02173">
    <property type="entry name" value="cyt_kin_arch"/>
    <property type="match status" value="1"/>
</dbReference>
<evidence type="ECO:0000256" key="2">
    <source>
        <dbReference type="ARBA" id="ARBA00011005"/>
    </source>
</evidence>
<evidence type="ECO:0000313" key="12">
    <source>
        <dbReference type="EMBL" id="PKM91226.1"/>
    </source>
</evidence>
<evidence type="ECO:0000256" key="5">
    <source>
        <dbReference type="ARBA" id="ARBA00022679"/>
    </source>
</evidence>
<dbReference type="GO" id="GO:0005524">
    <property type="term" value="F:ATP binding"/>
    <property type="evidence" value="ECO:0007669"/>
    <property type="project" value="UniProtKB-KW"/>
</dbReference>
<dbReference type="EC" id="2.7.4.25" evidence="3"/>
<dbReference type="Proteomes" id="UP000233517">
    <property type="component" value="Unassembled WGS sequence"/>
</dbReference>